<keyword evidence="2" id="KW-1185">Reference proteome</keyword>
<feature type="non-terminal residue" evidence="1">
    <location>
        <position position="89"/>
    </location>
</feature>
<dbReference type="Gramene" id="OE9A097140T1">
    <property type="protein sequence ID" value="OE9A097140C1"/>
    <property type="gene ID" value="OE9A097140"/>
</dbReference>
<sequence length="89" mass="10337">MAKIPSFKRTFSTTTFIVVVAAVNFDVENPSLWMLFRDQELQFQLTKEMPDLNNLELIYTGHFVVAQTRSLLHTFRVCSDHETVRSINT</sequence>
<proteinExistence type="predicted"/>
<dbReference type="EMBL" id="CACTIH010007512">
    <property type="protein sequence ID" value="CAA3014906.1"/>
    <property type="molecule type" value="Genomic_DNA"/>
</dbReference>
<accession>A0A8S0UBY5</accession>
<comment type="caution">
    <text evidence="1">The sequence shown here is derived from an EMBL/GenBank/DDBJ whole genome shotgun (WGS) entry which is preliminary data.</text>
</comment>
<dbReference type="AlphaFoldDB" id="A0A8S0UBY5"/>
<protein>
    <submittedName>
        <fullName evidence="1">Uncharacterized protein</fullName>
    </submittedName>
</protein>
<organism evidence="1 2">
    <name type="scientific">Olea europaea subsp. europaea</name>
    <dbReference type="NCBI Taxonomy" id="158383"/>
    <lineage>
        <taxon>Eukaryota</taxon>
        <taxon>Viridiplantae</taxon>
        <taxon>Streptophyta</taxon>
        <taxon>Embryophyta</taxon>
        <taxon>Tracheophyta</taxon>
        <taxon>Spermatophyta</taxon>
        <taxon>Magnoliopsida</taxon>
        <taxon>eudicotyledons</taxon>
        <taxon>Gunneridae</taxon>
        <taxon>Pentapetalae</taxon>
        <taxon>asterids</taxon>
        <taxon>lamiids</taxon>
        <taxon>Lamiales</taxon>
        <taxon>Oleaceae</taxon>
        <taxon>Oleeae</taxon>
        <taxon>Olea</taxon>
    </lineage>
</organism>
<name>A0A8S0UBY5_OLEEU</name>
<gene>
    <name evidence="1" type="ORF">OLEA9_A097140</name>
</gene>
<evidence type="ECO:0000313" key="2">
    <source>
        <dbReference type="Proteomes" id="UP000594638"/>
    </source>
</evidence>
<dbReference type="Proteomes" id="UP000594638">
    <property type="component" value="Unassembled WGS sequence"/>
</dbReference>
<evidence type="ECO:0000313" key="1">
    <source>
        <dbReference type="EMBL" id="CAA3014906.1"/>
    </source>
</evidence>
<reference evidence="1 2" key="1">
    <citation type="submission" date="2019-12" db="EMBL/GenBank/DDBJ databases">
        <authorList>
            <person name="Alioto T."/>
            <person name="Alioto T."/>
            <person name="Gomez Garrido J."/>
        </authorList>
    </citation>
    <scope>NUCLEOTIDE SEQUENCE [LARGE SCALE GENOMIC DNA]</scope>
</reference>